<evidence type="ECO:0000313" key="3">
    <source>
        <dbReference type="Proteomes" id="UP001293593"/>
    </source>
</evidence>
<reference evidence="2" key="1">
    <citation type="submission" date="2023-10" db="EMBL/GenBank/DDBJ databases">
        <title>Chromosome-level genome of the transformable northern wattle, Acacia crassicarpa.</title>
        <authorList>
            <person name="Massaro I."/>
            <person name="Sinha N.R."/>
            <person name="Poethig S."/>
            <person name="Leichty A.R."/>
        </authorList>
    </citation>
    <scope>NUCLEOTIDE SEQUENCE</scope>
    <source>
        <strain evidence="2">Acra3RX</strain>
        <tissue evidence="2">Leaf</tissue>
    </source>
</reference>
<feature type="region of interest" description="Disordered" evidence="1">
    <location>
        <begin position="1"/>
        <end position="21"/>
    </location>
</feature>
<organism evidence="2 3">
    <name type="scientific">Acacia crassicarpa</name>
    <name type="common">northern wattle</name>
    <dbReference type="NCBI Taxonomy" id="499986"/>
    <lineage>
        <taxon>Eukaryota</taxon>
        <taxon>Viridiplantae</taxon>
        <taxon>Streptophyta</taxon>
        <taxon>Embryophyta</taxon>
        <taxon>Tracheophyta</taxon>
        <taxon>Spermatophyta</taxon>
        <taxon>Magnoliopsida</taxon>
        <taxon>eudicotyledons</taxon>
        <taxon>Gunneridae</taxon>
        <taxon>Pentapetalae</taxon>
        <taxon>rosids</taxon>
        <taxon>fabids</taxon>
        <taxon>Fabales</taxon>
        <taxon>Fabaceae</taxon>
        <taxon>Caesalpinioideae</taxon>
        <taxon>mimosoid clade</taxon>
        <taxon>Acacieae</taxon>
        <taxon>Acacia</taxon>
    </lineage>
</organism>
<protein>
    <submittedName>
        <fullName evidence="2">Uncharacterized protein</fullName>
    </submittedName>
</protein>
<dbReference type="EMBL" id="JAWXYG010000015">
    <property type="protein sequence ID" value="KAK4253726.1"/>
    <property type="molecule type" value="Genomic_DNA"/>
</dbReference>
<proteinExistence type="predicted"/>
<dbReference type="AlphaFoldDB" id="A0AAE1INW5"/>
<keyword evidence="3" id="KW-1185">Reference proteome</keyword>
<dbReference type="Proteomes" id="UP001293593">
    <property type="component" value="Unassembled WGS sequence"/>
</dbReference>
<sequence length="85" mass="9750">MKNGRGVAKIHQQHYQACPKNSKEKSLVNMVGQKSLVKKNLRFVISRNRNVGQNLTNCAIKTISKIHKVETKYYEGLTHDDLIKE</sequence>
<evidence type="ECO:0000256" key="1">
    <source>
        <dbReference type="SAM" id="MobiDB-lite"/>
    </source>
</evidence>
<gene>
    <name evidence="2" type="ORF">QN277_010365</name>
</gene>
<name>A0AAE1INW5_9FABA</name>
<comment type="caution">
    <text evidence="2">The sequence shown here is derived from an EMBL/GenBank/DDBJ whole genome shotgun (WGS) entry which is preliminary data.</text>
</comment>
<evidence type="ECO:0000313" key="2">
    <source>
        <dbReference type="EMBL" id="KAK4253726.1"/>
    </source>
</evidence>
<accession>A0AAE1INW5</accession>